<feature type="region of interest" description="Disordered" evidence="1">
    <location>
        <begin position="1"/>
        <end position="33"/>
    </location>
</feature>
<protein>
    <submittedName>
        <fullName evidence="2">Uncharacterized protein</fullName>
    </submittedName>
</protein>
<feature type="region of interest" description="Disordered" evidence="1">
    <location>
        <begin position="179"/>
        <end position="215"/>
    </location>
</feature>
<proteinExistence type="predicted"/>
<gene>
    <name evidence="2" type="ORF">PGLA1383_LOCUS5954</name>
</gene>
<reference evidence="2" key="1">
    <citation type="submission" date="2021-02" db="EMBL/GenBank/DDBJ databases">
        <authorList>
            <person name="Dougan E. K."/>
            <person name="Rhodes N."/>
            <person name="Thang M."/>
            <person name="Chan C."/>
        </authorList>
    </citation>
    <scope>NUCLEOTIDE SEQUENCE</scope>
</reference>
<name>A0A813DJT5_POLGL</name>
<evidence type="ECO:0000313" key="3">
    <source>
        <dbReference type="Proteomes" id="UP000654075"/>
    </source>
</evidence>
<feature type="non-terminal residue" evidence="2">
    <location>
        <position position="273"/>
    </location>
</feature>
<accession>A0A813DJT5</accession>
<feature type="region of interest" description="Disordered" evidence="1">
    <location>
        <begin position="231"/>
        <end position="273"/>
    </location>
</feature>
<comment type="caution">
    <text evidence="2">The sequence shown here is derived from an EMBL/GenBank/DDBJ whole genome shotgun (WGS) entry which is preliminary data.</text>
</comment>
<keyword evidence="3" id="KW-1185">Reference proteome</keyword>
<sequence>RASPAAAATRPPTYPPMPTPGVTPQKQGAPQSAKSAAGYLHVVDWCTVHQIRCEIRKAASSRGAEVLLAEGGPDTTAQELADWWLHVVQASRHDTVTVTDRDKEFVRIRVLQTMREVDPQGSGKVGVDVWCNHMLLTRSSPAAMRAMLHINRFLEGSVQSCPGILVSLQSAFEVAEGFQPPEPKLDFRQSMDLQDGDSDAPMPLHERDDSPELDLPISQVSDDFDLVRSLGVADKKMSPPGRPLRHPEPYLQGGFNSANGKNVAASDSTAATE</sequence>
<dbReference type="Proteomes" id="UP000654075">
    <property type="component" value="Unassembled WGS sequence"/>
</dbReference>
<dbReference type="AlphaFoldDB" id="A0A813DJT5"/>
<feature type="compositionally biased region" description="Pro residues" evidence="1">
    <location>
        <begin position="12"/>
        <end position="21"/>
    </location>
</feature>
<feature type="non-terminal residue" evidence="2">
    <location>
        <position position="1"/>
    </location>
</feature>
<evidence type="ECO:0000256" key="1">
    <source>
        <dbReference type="SAM" id="MobiDB-lite"/>
    </source>
</evidence>
<feature type="compositionally biased region" description="Low complexity" evidence="1">
    <location>
        <begin position="1"/>
        <end position="11"/>
    </location>
</feature>
<evidence type="ECO:0000313" key="2">
    <source>
        <dbReference type="EMBL" id="CAE8587112.1"/>
    </source>
</evidence>
<dbReference type="EMBL" id="CAJNNV010002401">
    <property type="protein sequence ID" value="CAE8587112.1"/>
    <property type="molecule type" value="Genomic_DNA"/>
</dbReference>
<feature type="compositionally biased region" description="Polar residues" evidence="1">
    <location>
        <begin position="254"/>
        <end position="273"/>
    </location>
</feature>
<organism evidence="2 3">
    <name type="scientific">Polarella glacialis</name>
    <name type="common">Dinoflagellate</name>
    <dbReference type="NCBI Taxonomy" id="89957"/>
    <lineage>
        <taxon>Eukaryota</taxon>
        <taxon>Sar</taxon>
        <taxon>Alveolata</taxon>
        <taxon>Dinophyceae</taxon>
        <taxon>Suessiales</taxon>
        <taxon>Suessiaceae</taxon>
        <taxon>Polarella</taxon>
    </lineage>
</organism>